<dbReference type="Proteomes" id="UP001530315">
    <property type="component" value="Unassembled WGS sequence"/>
</dbReference>
<feature type="region of interest" description="Disordered" evidence="1">
    <location>
        <begin position="390"/>
        <end position="432"/>
    </location>
</feature>
<sequence>MSFSRTNNGGEIWSVDGIRVIVYGRSSITSTSEGLPNEGGTDGCPVVGAFVGLAVAIAVGGTFVGPAVGAADGTADSDLQLPDTKLTRPSREPRSSDAPSVGISSIVGVEVGDDDGISVEQFRSMPYYSHAVSPTYQLSHDDRGADHTTSPPRQCRLSSSDSDDGDYTQAQPQQHFYLARAPRQALCQTLRRSGAAACSADAPRMRWRWWRPCETELCICVGDPSSSSTNGGRNWHHRDEDDDVRPRRTMMVTTTTTTTTTTMTTTSARAAAADDDVVAVVADARSGPPSSSSSLSSSSSPRDLVREGMRSFRDLDVESSMYYFDAAISASSGGLAPYLWQRGISCYYLNRYSDGHEQFRLDVAANPNDVEEIAWDIACLSRMTTMNDEYEYDDDDDDDGVVGGGGGVGRGREKESPFPPGGTMALPPGRSDPRKIMSKVYSLFRGEDGATEWDLRRAGHDAGSARDEFYSLFYLGLYCEIRNEPSKRSVYGVGGVGAYATGVGSRDYMSSCAKVHCKPIGKIIDAA</sequence>
<feature type="compositionally biased region" description="Basic and acidic residues" evidence="1">
    <location>
        <begin position="85"/>
        <end position="95"/>
    </location>
</feature>
<feature type="region of interest" description="Disordered" evidence="1">
    <location>
        <begin position="225"/>
        <end position="244"/>
    </location>
</feature>
<reference evidence="2 3" key="1">
    <citation type="submission" date="2024-10" db="EMBL/GenBank/DDBJ databases">
        <title>Updated reference genomes for cyclostephanoid diatoms.</title>
        <authorList>
            <person name="Roberts W.R."/>
            <person name="Alverson A.J."/>
        </authorList>
    </citation>
    <scope>NUCLEOTIDE SEQUENCE [LARGE SCALE GENOMIC DNA]</scope>
    <source>
        <strain evidence="2 3">AJA276-08</strain>
    </source>
</reference>
<organism evidence="2 3">
    <name type="scientific">Stephanodiscus triporus</name>
    <dbReference type="NCBI Taxonomy" id="2934178"/>
    <lineage>
        <taxon>Eukaryota</taxon>
        <taxon>Sar</taxon>
        <taxon>Stramenopiles</taxon>
        <taxon>Ochrophyta</taxon>
        <taxon>Bacillariophyta</taxon>
        <taxon>Coscinodiscophyceae</taxon>
        <taxon>Thalassiosirophycidae</taxon>
        <taxon>Stephanodiscales</taxon>
        <taxon>Stephanodiscaceae</taxon>
        <taxon>Stephanodiscus</taxon>
    </lineage>
</organism>
<proteinExistence type="predicted"/>
<feature type="region of interest" description="Disordered" evidence="1">
    <location>
        <begin position="284"/>
        <end position="303"/>
    </location>
</feature>
<feature type="region of interest" description="Disordered" evidence="1">
    <location>
        <begin position="138"/>
        <end position="169"/>
    </location>
</feature>
<comment type="caution">
    <text evidence="2">The sequence shown here is derived from an EMBL/GenBank/DDBJ whole genome shotgun (WGS) entry which is preliminary data.</text>
</comment>
<protein>
    <submittedName>
        <fullName evidence="2">Uncharacterized protein</fullName>
    </submittedName>
</protein>
<name>A0ABD3MNG6_9STRA</name>
<feature type="compositionally biased region" description="Polar residues" evidence="1">
    <location>
        <begin position="147"/>
        <end position="160"/>
    </location>
</feature>
<evidence type="ECO:0000313" key="2">
    <source>
        <dbReference type="EMBL" id="KAL3764489.1"/>
    </source>
</evidence>
<dbReference type="PANTHER" id="PTHR47908:SF2">
    <property type="entry name" value="TETRATRICOPEPTIDE REPEAT (TPR)-LIKE SUPERFAMILY PROTEIN"/>
    <property type="match status" value="1"/>
</dbReference>
<feature type="compositionally biased region" description="Acidic residues" evidence="1">
    <location>
        <begin position="390"/>
        <end position="400"/>
    </location>
</feature>
<feature type="region of interest" description="Disordered" evidence="1">
    <location>
        <begin position="72"/>
        <end position="105"/>
    </location>
</feature>
<gene>
    <name evidence="2" type="ORF">ACHAW5_004752</name>
</gene>
<dbReference type="AlphaFoldDB" id="A0ABD3MNG6"/>
<evidence type="ECO:0000256" key="1">
    <source>
        <dbReference type="SAM" id="MobiDB-lite"/>
    </source>
</evidence>
<evidence type="ECO:0000313" key="3">
    <source>
        <dbReference type="Proteomes" id="UP001530315"/>
    </source>
</evidence>
<dbReference type="PANTHER" id="PTHR47908">
    <property type="match status" value="1"/>
</dbReference>
<dbReference type="EMBL" id="JALLAZ020001771">
    <property type="protein sequence ID" value="KAL3764489.1"/>
    <property type="molecule type" value="Genomic_DNA"/>
</dbReference>
<feature type="compositionally biased region" description="Low complexity" evidence="1">
    <location>
        <begin position="284"/>
        <end position="301"/>
    </location>
</feature>
<accession>A0ABD3MNG6</accession>
<keyword evidence="3" id="KW-1185">Reference proteome</keyword>